<dbReference type="AlphaFoldDB" id="A0A662ZET5"/>
<dbReference type="PANTHER" id="PTHR33258:SF1">
    <property type="entry name" value="TRANSPOSASE INSL FOR INSERTION SEQUENCE ELEMENT IS186A-RELATED"/>
    <property type="match status" value="1"/>
</dbReference>
<dbReference type="Gene3D" id="3.90.350.10">
    <property type="entry name" value="Transposase Inhibitor Protein From Tn5, Chain A, domain 1"/>
    <property type="match status" value="1"/>
</dbReference>
<reference evidence="2 3" key="1">
    <citation type="submission" date="2016-10" db="EMBL/GenBank/DDBJ databases">
        <authorList>
            <person name="Varghese N."/>
            <person name="Submissions S."/>
        </authorList>
    </citation>
    <scope>NUCLEOTIDE SEQUENCE [LARGE SCALE GENOMIC DNA]</scope>
    <source>
        <strain evidence="2 3">22B</strain>
    </source>
</reference>
<dbReference type="OrthoDB" id="6395222at2"/>
<dbReference type="InterPro" id="IPR012337">
    <property type="entry name" value="RNaseH-like_sf"/>
</dbReference>
<gene>
    <name evidence="2" type="ORF">SAMN04487865_11471</name>
</gene>
<dbReference type="Proteomes" id="UP000243374">
    <property type="component" value="Unassembled WGS sequence"/>
</dbReference>
<dbReference type="PANTHER" id="PTHR33258">
    <property type="entry name" value="TRANSPOSASE INSL FOR INSERTION SEQUENCE ELEMENT IS186A-RELATED"/>
    <property type="match status" value="1"/>
</dbReference>
<evidence type="ECO:0000313" key="3">
    <source>
        <dbReference type="Proteomes" id="UP000243374"/>
    </source>
</evidence>
<name>A0A662ZET5_9GAMM</name>
<keyword evidence="3" id="KW-1185">Reference proteome</keyword>
<dbReference type="EMBL" id="FOSF01000147">
    <property type="protein sequence ID" value="SFK61759.1"/>
    <property type="molecule type" value="Genomic_DNA"/>
</dbReference>
<feature type="domain" description="Transposase IS701-like DDE" evidence="1">
    <location>
        <begin position="75"/>
        <end position="267"/>
    </location>
</feature>
<dbReference type="Pfam" id="PF13546">
    <property type="entry name" value="DDE_5"/>
    <property type="match status" value="1"/>
</dbReference>
<accession>A0A662ZET5</accession>
<sequence>MDNIQQIASNSKTFLSFSSVLSKECLNISKLLHQSGFRKRSGADILTMFMVFIKSIFCGAYSLHDRYSLNDVESPDCSYYALMRFISNSKHNWSLLLLLVAKTAISIISSLNNKGHIYTLCVDDTVIERPRGKKIEGLSRTFNHVIGKTVKGYANLLITWTDGITNIPVASELMSSRKEDCIIRKHNKRIDKRSAGGKRRANSVMRKPKLLIKLCKGILNKGIKAEYVLMDTWFYSDSLVASLKELSLDSICMIKKNLKFAFVGETVRHNLKYILSTLGQRNHTSDIISTVVVQTESGQQVKLVFIRNRNNRKEFITLLSSNIHLSAEEIVELYSRRWSIECCFKAAKQYLGLNSECFARDYDSICALNRISYIRFTVLEIIRRHEEDPRSHGQLFRDSCSAIRTISFIEALETLSVCFTSLIDALDKAGCIVKGKLQDAYKLAEEIIEKWYDSISEFLRKLLKPSNIPEFLNN</sequence>
<proteinExistence type="predicted"/>
<dbReference type="SUPFAM" id="SSF53098">
    <property type="entry name" value="Ribonuclease H-like"/>
    <property type="match status" value="1"/>
</dbReference>
<dbReference type="RefSeq" id="WP_074842020.1">
    <property type="nucleotide sequence ID" value="NZ_CP047056.1"/>
</dbReference>
<dbReference type="InterPro" id="IPR038721">
    <property type="entry name" value="IS701-like_DDE_dom"/>
</dbReference>
<evidence type="ECO:0000313" key="2">
    <source>
        <dbReference type="EMBL" id="SFK61759.1"/>
    </source>
</evidence>
<protein>
    <submittedName>
        <fullName evidence="2">Transposase DDE domain-containing protein</fullName>
    </submittedName>
</protein>
<organism evidence="2 3">
    <name type="scientific">Succinivibrio dextrinosolvens</name>
    <dbReference type="NCBI Taxonomy" id="83771"/>
    <lineage>
        <taxon>Bacteria</taxon>
        <taxon>Pseudomonadati</taxon>
        <taxon>Pseudomonadota</taxon>
        <taxon>Gammaproteobacteria</taxon>
        <taxon>Aeromonadales</taxon>
        <taxon>Succinivibrionaceae</taxon>
        <taxon>Succinivibrio</taxon>
    </lineage>
</organism>
<evidence type="ECO:0000259" key="1">
    <source>
        <dbReference type="Pfam" id="PF13546"/>
    </source>
</evidence>